<dbReference type="AlphaFoldDB" id="A0AB37Z8F8"/>
<name>A0AB37Z8F8_9PSED</name>
<dbReference type="RefSeq" id="WP_167354455.1">
    <property type="nucleotide sequence ID" value="NZ_FMTL01000002.1"/>
</dbReference>
<reference evidence="2 3" key="1">
    <citation type="submission" date="2016-10" db="EMBL/GenBank/DDBJ databases">
        <authorList>
            <person name="Varghese N."/>
            <person name="Submissions S."/>
        </authorList>
    </citation>
    <scope>NUCLEOTIDE SEQUENCE [LARGE SCALE GENOMIC DNA]</scope>
    <source>
        <strain evidence="2 3">DSM 17833</strain>
    </source>
</reference>
<accession>A0AB37Z8F8</accession>
<keyword evidence="1" id="KW-1133">Transmembrane helix</keyword>
<evidence type="ECO:0000313" key="2">
    <source>
        <dbReference type="EMBL" id="SCW65612.1"/>
    </source>
</evidence>
<evidence type="ECO:0000313" key="3">
    <source>
        <dbReference type="Proteomes" id="UP000242418"/>
    </source>
</evidence>
<evidence type="ECO:0000256" key="1">
    <source>
        <dbReference type="SAM" id="Phobius"/>
    </source>
</evidence>
<keyword evidence="1" id="KW-0812">Transmembrane</keyword>
<organism evidence="2 3">
    <name type="scientific">Pseudomonas peli</name>
    <dbReference type="NCBI Taxonomy" id="592361"/>
    <lineage>
        <taxon>Bacteria</taxon>
        <taxon>Pseudomonadati</taxon>
        <taxon>Pseudomonadota</taxon>
        <taxon>Gammaproteobacteria</taxon>
        <taxon>Pseudomonadales</taxon>
        <taxon>Pseudomonadaceae</taxon>
        <taxon>Pseudomonas</taxon>
    </lineage>
</organism>
<feature type="transmembrane region" description="Helical" evidence="1">
    <location>
        <begin position="12"/>
        <end position="31"/>
    </location>
</feature>
<keyword evidence="1" id="KW-0472">Membrane</keyword>
<proteinExistence type="predicted"/>
<keyword evidence="3" id="KW-1185">Reference proteome</keyword>
<protein>
    <submittedName>
        <fullName evidence="2">Uncharacterized protein</fullName>
    </submittedName>
</protein>
<sequence>MREKLSLKTREALAYLVGFAAVAAPGALFLLSSEIQVATWKLVALITA</sequence>
<gene>
    <name evidence="2" type="ORF">SAMN05216370_2530</name>
</gene>
<dbReference type="Proteomes" id="UP000242418">
    <property type="component" value="Unassembled WGS sequence"/>
</dbReference>
<comment type="caution">
    <text evidence="2">The sequence shown here is derived from an EMBL/GenBank/DDBJ whole genome shotgun (WGS) entry which is preliminary data.</text>
</comment>
<dbReference type="EMBL" id="FMTL01000002">
    <property type="protein sequence ID" value="SCW65612.1"/>
    <property type="molecule type" value="Genomic_DNA"/>
</dbReference>